<dbReference type="Proteomes" id="UP000299102">
    <property type="component" value="Unassembled WGS sequence"/>
</dbReference>
<keyword evidence="2" id="KW-1185">Reference proteome</keyword>
<gene>
    <name evidence="1" type="ORF">EVAR_102409_1</name>
</gene>
<dbReference type="EMBL" id="BGZK01001465">
    <property type="protein sequence ID" value="GBP80479.1"/>
    <property type="molecule type" value="Genomic_DNA"/>
</dbReference>
<name>A0A4C1Z0U6_EUMVA</name>
<reference evidence="1 2" key="1">
    <citation type="journal article" date="2019" name="Commun. Biol.">
        <title>The bagworm genome reveals a unique fibroin gene that provides high tensile strength.</title>
        <authorList>
            <person name="Kono N."/>
            <person name="Nakamura H."/>
            <person name="Ohtoshi R."/>
            <person name="Tomita M."/>
            <person name="Numata K."/>
            <person name="Arakawa K."/>
        </authorList>
    </citation>
    <scope>NUCLEOTIDE SEQUENCE [LARGE SCALE GENOMIC DNA]</scope>
</reference>
<dbReference type="AlphaFoldDB" id="A0A4C1Z0U6"/>
<proteinExistence type="predicted"/>
<accession>A0A4C1Z0U6</accession>
<sequence length="144" mass="16166">MKRPTSMRIGADDAAVLVQVMKQWQNAFVFVQGLRREGVRPGRRRRPTFSGHAQEHGCIRRNDAVALCESTQLLGAACSRKEFVSRKSGRDYDLSIAFIEFLIKITIHEEINVLCCSSTKLPDAVSPKKVSSLSNDTALQLRIY</sequence>
<organism evidence="1 2">
    <name type="scientific">Eumeta variegata</name>
    <name type="common">Bagworm moth</name>
    <name type="synonym">Eumeta japonica</name>
    <dbReference type="NCBI Taxonomy" id="151549"/>
    <lineage>
        <taxon>Eukaryota</taxon>
        <taxon>Metazoa</taxon>
        <taxon>Ecdysozoa</taxon>
        <taxon>Arthropoda</taxon>
        <taxon>Hexapoda</taxon>
        <taxon>Insecta</taxon>
        <taxon>Pterygota</taxon>
        <taxon>Neoptera</taxon>
        <taxon>Endopterygota</taxon>
        <taxon>Lepidoptera</taxon>
        <taxon>Glossata</taxon>
        <taxon>Ditrysia</taxon>
        <taxon>Tineoidea</taxon>
        <taxon>Psychidae</taxon>
        <taxon>Oiketicinae</taxon>
        <taxon>Eumeta</taxon>
    </lineage>
</organism>
<evidence type="ECO:0000313" key="1">
    <source>
        <dbReference type="EMBL" id="GBP80479.1"/>
    </source>
</evidence>
<comment type="caution">
    <text evidence="1">The sequence shown here is derived from an EMBL/GenBank/DDBJ whole genome shotgun (WGS) entry which is preliminary data.</text>
</comment>
<evidence type="ECO:0000313" key="2">
    <source>
        <dbReference type="Proteomes" id="UP000299102"/>
    </source>
</evidence>
<protein>
    <submittedName>
        <fullName evidence="1">Uncharacterized protein</fullName>
    </submittedName>
</protein>